<dbReference type="InterPro" id="IPR002201">
    <property type="entry name" value="Glyco_trans_9"/>
</dbReference>
<dbReference type="SUPFAM" id="SSF48452">
    <property type="entry name" value="TPR-like"/>
    <property type="match status" value="1"/>
</dbReference>
<dbReference type="Pfam" id="PF13432">
    <property type="entry name" value="TPR_16"/>
    <property type="match status" value="1"/>
</dbReference>
<evidence type="ECO:0000313" key="3">
    <source>
        <dbReference type="Proteomes" id="UP000196342"/>
    </source>
</evidence>
<accession>A0A202B4Z4</accession>
<feature type="repeat" description="TPR" evidence="1">
    <location>
        <begin position="41"/>
        <end position="74"/>
    </location>
</feature>
<organism evidence="2 3">
    <name type="scientific">Chromobacterium violaceum</name>
    <dbReference type="NCBI Taxonomy" id="536"/>
    <lineage>
        <taxon>Bacteria</taxon>
        <taxon>Pseudomonadati</taxon>
        <taxon>Pseudomonadota</taxon>
        <taxon>Betaproteobacteria</taxon>
        <taxon>Neisseriales</taxon>
        <taxon>Chromobacteriaceae</taxon>
        <taxon>Chromobacterium</taxon>
    </lineage>
</organism>
<dbReference type="PROSITE" id="PS50005">
    <property type="entry name" value="TPR"/>
    <property type="match status" value="2"/>
</dbReference>
<proteinExistence type="predicted"/>
<dbReference type="SUPFAM" id="SSF53756">
    <property type="entry name" value="UDP-Glycosyltransferase/glycogen phosphorylase"/>
    <property type="match status" value="1"/>
</dbReference>
<dbReference type="Pfam" id="PF01075">
    <property type="entry name" value="Glyco_transf_9"/>
    <property type="match status" value="1"/>
</dbReference>
<evidence type="ECO:0000313" key="2">
    <source>
        <dbReference type="EMBL" id="OVE46431.1"/>
    </source>
</evidence>
<dbReference type="PANTHER" id="PTHR44809">
    <property type="match status" value="1"/>
</dbReference>
<dbReference type="RefSeq" id="WP_087698545.1">
    <property type="nucleotide sequence ID" value="NZ_JAGKRF010000001.1"/>
</dbReference>
<dbReference type="EMBL" id="NHOO01000018">
    <property type="protein sequence ID" value="OVE46431.1"/>
    <property type="molecule type" value="Genomic_DNA"/>
</dbReference>
<comment type="caution">
    <text evidence="2">The sequence shown here is derived from an EMBL/GenBank/DDBJ whole genome shotgun (WGS) entry which is preliminary data.</text>
</comment>
<dbReference type="Pfam" id="PF13424">
    <property type="entry name" value="TPR_12"/>
    <property type="match status" value="1"/>
</dbReference>
<dbReference type="AlphaFoldDB" id="A0A202B4Z4"/>
<dbReference type="InterPro" id="IPR052943">
    <property type="entry name" value="TMTC_O-mannosyl-trnsfr"/>
</dbReference>
<keyword evidence="1" id="KW-0802">TPR repeat</keyword>
<feature type="repeat" description="TPR" evidence="1">
    <location>
        <begin position="143"/>
        <end position="176"/>
    </location>
</feature>
<gene>
    <name evidence="2" type="ORF">CBW21_18440</name>
</gene>
<dbReference type="SMART" id="SM00028">
    <property type="entry name" value="TPR"/>
    <property type="match status" value="5"/>
</dbReference>
<sequence>MTSAAMATAYFDKGNQCAAGCDWLGAIEAFDHCLSLNPRDWQALANRGNAKVQREDLSGALEDYLAAAALNPSSCNIKSNLAVLLKELGELDLAAALLEEVLAAEPAHVDAWSNLGIVRQHQRRYQDAIACQQNALAIAGPSVARYSNLGNAYSCALMLDAAIEVQRKGLELAPDDANLQFNQSITLLTAGRYAEAWPLYEARWRSVLRPRLTQKRWQGEALGERTLLLWSEQGLGDSLQMVRLLSCLRRAHPQARLLLACPVSFHRLFAQFDGVSLLPADALPEHDCQLPLMSLPWLLGITLDNLPTEPYLRVPGGMVPPLPAASRRRVGVVWESGLWGVGVADLGRQHKSIPAGLFAEICRVPGIEFIALQPGGVPAELSDWVRACPISDFADTAALAAQMDLVICVDTAILHLAGAMGRPVWALLRAESAPFFLADAETAPWYPSVKLWRQPAPGAWEPMLKQIAEALAGRQTF</sequence>
<name>A0A202B4Z4_CHRVL</name>
<dbReference type="Proteomes" id="UP000196342">
    <property type="component" value="Unassembled WGS sequence"/>
</dbReference>
<dbReference type="Gene3D" id="1.25.40.10">
    <property type="entry name" value="Tetratricopeptide repeat domain"/>
    <property type="match status" value="1"/>
</dbReference>
<dbReference type="PANTHER" id="PTHR44809:SF1">
    <property type="entry name" value="PROTEIN O-MANNOSYL-TRANSFERASE TMTC1"/>
    <property type="match status" value="1"/>
</dbReference>
<protein>
    <submittedName>
        <fullName evidence="2">Uncharacterized protein</fullName>
    </submittedName>
</protein>
<dbReference type="Gene3D" id="3.40.50.2000">
    <property type="entry name" value="Glycogen Phosphorylase B"/>
    <property type="match status" value="1"/>
</dbReference>
<evidence type="ECO:0000256" key="1">
    <source>
        <dbReference type="PROSITE-ProRule" id="PRU00339"/>
    </source>
</evidence>
<dbReference type="GO" id="GO:0016757">
    <property type="term" value="F:glycosyltransferase activity"/>
    <property type="evidence" value="ECO:0007669"/>
    <property type="project" value="InterPro"/>
</dbReference>
<keyword evidence="3" id="KW-1185">Reference proteome</keyword>
<dbReference type="InterPro" id="IPR019734">
    <property type="entry name" value="TPR_rpt"/>
</dbReference>
<reference evidence="2 3" key="1">
    <citation type="submission" date="2017-05" db="EMBL/GenBank/DDBJ databases">
        <title>Chromobacterium violaceum GHPS1 isolated from Hydrocarbon polluted soil in French Guiana display an awesome secondary metabolite arsenal and a battery of drug and heavy-metal-resistance and detoxification of xenobiotics proteins.</title>
        <authorList>
            <person name="Belbahri L."/>
        </authorList>
    </citation>
    <scope>NUCLEOTIDE SEQUENCE [LARGE SCALE GENOMIC DNA]</scope>
    <source>
        <strain evidence="2 3">GHPS1</strain>
    </source>
</reference>
<dbReference type="InterPro" id="IPR011990">
    <property type="entry name" value="TPR-like_helical_dom_sf"/>
</dbReference>